<dbReference type="Proteomes" id="UP000002016">
    <property type="component" value="Chromosome"/>
</dbReference>
<feature type="active site" evidence="4">
    <location>
        <position position="179"/>
    </location>
</feature>
<dbReference type="InterPro" id="IPR046457">
    <property type="entry name" value="PMI_typeI_cat"/>
</dbReference>
<keyword evidence="2 3" id="KW-0862">Zinc</keyword>
<dbReference type="PANTHER" id="PTHR42742">
    <property type="entry name" value="TRANSCRIPTIONAL REPRESSOR MPRA"/>
    <property type="match status" value="1"/>
</dbReference>
<keyword evidence="6" id="KW-0413">Isomerase</keyword>
<dbReference type="HOGENOM" id="CLU_020529_0_0_0"/>
<accession>A8F514</accession>
<dbReference type="KEGG" id="tle:Tlet_0682"/>
<evidence type="ECO:0000256" key="4">
    <source>
        <dbReference type="PIRSR" id="PIRSR036894-2"/>
    </source>
</evidence>
<dbReference type="InterPro" id="IPR014710">
    <property type="entry name" value="RmlC-like_jellyroll"/>
</dbReference>
<gene>
    <name evidence="6" type="ordered locus">Tlet_0682</name>
</gene>
<comment type="cofactor">
    <cofactor evidence="3">
        <name>Zn(2+)</name>
        <dbReference type="ChEBI" id="CHEBI:29105"/>
    </cofactor>
    <text evidence="3">Binds 1 zinc ion per subunit.</text>
</comment>
<keyword evidence="7" id="KW-1185">Reference proteome</keyword>
<dbReference type="PIRSF" id="PIRSF036894">
    <property type="entry name" value="PMI_Firm_short"/>
    <property type="match status" value="1"/>
</dbReference>
<dbReference type="AlphaFoldDB" id="A8F514"/>
<sequence length="284" mass="32762">MILKTIPKIREMIWGDRELGKLFGAKSEKPVGEVWLLSDHPLITTEVQTLSGKALHINSVLESFNLNIERFPILLKLISAKEWLSIQVHPDDSFARKIEKEPWGKTECWFFLKKSTIGLIPEKINPDELPLKPDKIKKRLKILHPQYGDFLYIPAGTMHAIGPESMLIEIQQSSDLTYRVYDWERGRDLHIEKAVLVSKNVNIDNLIYKNFESFRSQYFHIYRVSGTTKILSNSIIVMLSNGEINSHKTSKYETFLLLGKEITRIKGNALVIKPGQVWYSNSKQ</sequence>
<evidence type="ECO:0000256" key="1">
    <source>
        <dbReference type="ARBA" id="ARBA00022723"/>
    </source>
</evidence>
<dbReference type="Gene3D" id="2.60.120.10">
    <property type="entry name" value="Jelly Rolls"/>
    <property type="match status" value="1"/>
</dbReference>
<dbReference type="GO" id="GO:0005975">
    <property type="term" value="P:carbohydrate metabolic process"/>
    <property type="evidence" value="ECO:0007669"/>
    <property type="project" value="InterPro"/>
</dbReference>
<protein>
    <submittedName>
        <fullName evidence="6">Mannose-6-phosphate isomerase type I</fullName>
    </submittedName>
</protein>
<dbReference type="STRING" id="416591.Tlet_0682"/>
<evidence type="ECO:0000256" key="2">
    <source>
        <dbReference type="ARBA" id="ARBA00022833"/>
    </source>
</evidence>
<dbReference type="GO" id="GO:0004476">
    <property type="term" value="F:mannose-6-phosphate isomerase activity"/>
    <property type="evidence" value="ECO:0007669"/>
    <property type="project" value="InterPro"/>
</dbReference>
<dbReference type="EMBL" id="CP000812">
    <property type="protein sequence ID" value="ABV33248.1"/>
    <property type="molecule type" value="Genomic_DNA"/>
</dbReference>
<feature type="binding site" evidence="3">
    <location>
        <position position="107"/>
    </location>
    <ligand>
        <name>Zn(2+)</name>
        <dbReference type="ChEBI" id="CHEBI:29105"/>
    </ligand>
</feature>
<evidence type="ECO:0000256" key="3">
    <source>
        <dbReference type="PIRSR" id="PIRSR036894-1"/>
    </source>
</evidence>
<feature type="binding site" evidence="3">
    <location>
        <position position="89"/>
    </location>
    <ligand>
        <name>Zn(2+)</name>
        <dbReference type="ChEBI" id="CHEBI:29105"/>
    </ligand>
</feature>
<dbReference type="CDD" id="cd07010">
    <property type="entry name" value="cupin_PMI_type_I_N_bac"/>
    <property type="match status" value="1"/>
</dbReference>
<dbReference type="OrthoDB" id="9808275at2"/>
<dbReference type="PANTHER" id="PTHR42742:SF3">
    <property type="entry name" value="FRUCTOKINASE"/>
    <property type="match status" value="1"/>
</dbReference>
<organism evidence="6 7">
    <name type="scientific">Pseudothermotoga lettingae (strain ATCC BAA-301 / DSM 14385 / NBRC 107922 / TMO)</name>
    <name type="common">Thermotoga lettingae</name>
    <dbReference type="NCBI Taxonomy" id="416591"/>
    <lineage>
        <taxon>Bacteria</taxon>
        <taxon>Thermotogati</taxon>
        <taxon>Thermotogota</taxon>
        <taxon>Thermotogae</taxon>
        <taxon>Thermotogales</taxon>
        <taxon>Thermotogaceae</taxon>
        <taxon>Pseudothermotoga</taxon>
    </lineage>
</organism>
<evidence type="ECO:0000313" key="6">
    <source>
        <dbReference type="EMBL" id="ABV33248.1"/>
    </source>
</evidence>
<evidence type="ECO:0000313" key="7">
    <source>
        <dbReference type="Proteomes" id="UP000002016"/>
    </source>
</evidence>
<dbReference type="InterPro" id="IPR011051">
    <property type="entry name" value="RmlC_Cupin_sf"/>
</dbReference>
<dbReference type="GO" id="GO:0008270">
    <property type="term" value="F:zinc ion binding"/>
    <property type="evidence" value="ECO:0007669"/>
    <property type="project" value="InterPro"/>
</dbReference>
<feature type="binding site" evidence="3">
    <location>
        <position position="159"/>
    </location>
    <ligand>
        <name>Zn(2+)</name>
        <dbReference type="ChEBI" id="CHEBI:29105"/>
    </ligand>
</feature>
<dbReference type="Pfam" id="PF20511">
    <property type="entry name" value="PMI_typeI_cat"/>
    <property type="match status" value="1"/>
</dbReference>
<name>A8F514_PSELT</name>
<keyword evidence="1 3" id="KW-0479">Metal-binding</keyword>
<dbReference type="RefSeq" id="WP_012002729.1">
    <property type="nucleotide sequence ID" value="NC_009828.1"/>
</dbReference>
<proteinExistence type="predicted"/>
<feature type="domain" description="Phosphomannose isomerase type I catalytic" evidence="5">
    <location>
        <begin position="5"/>
        <end position="98"/>
    </location>
</feature>
<reference evidence="6 7" key="2">
    <citation type="journal article" date="2009" name="Proc. Natl. Acad. Sci. U.S.A.">
        <title>On the chimeric nature, thermophilic origin, and phylogenetic placement of the Thermotogales.</title>
        <authorList>
            <person name="Zhaxybayeva O."/>
            <person name="Swithers K.S."/>
            <person name="Lapierre P."/>
            <person name="Fournier G.P."/>
            <person name="Bickhart D.M."/>
            <person name="DeBoy R.T."/>
            <person name="Nelson K.E."/>
            <person name="Nesbo C.L."/>
            <person name="Doolittle W.F."/>
            <person name="Gogarten J.P."/>
            <person name="Noll K.M."/>
        </authorList>
    </citation>
    <scope>NUCLEOTIDE SEQUENCE [LARGE SCALE GENOMIC DNA]</scope>
    <source>
        <strain evidence="7">ATCC BAA-301 / DSM 14385 / NBRC 107922 / TMO</strain>
    </source>
</reference>
<dbReference type="InterPro" id="IPR014628">
    <property type="entry name" value="Man6P_isomerase_Firm_short"/>
</dbReference>
<dbReference type="InterPro" id="IPR051804">
    <property type="entry name" value="Carb_Metab_Reg_Kinase/Isom"/>
</dbReference>
<dbReference type="SUPFAM" id="SSF51182">
    <property type="entry name" value="RmlC-like cupins"/>
    <property type="match status" value="1"/>
</dbReference>
<reference evidence="6 7" key="1">
    <citation type="submission" date="2007-08" db="EMBL/GenBank/DDBJ databases">
        <title>Complete sequence of Thermotoga lettingae TMO.</title>
        <authorList>
            <consortium name="US DOE Joint Genome Institute"/>
            <person name="Copeland A."/>
            <person name="Lucas S."/>
            <person name="Lapidus A."/>
            <person name="Barry K."/>
            <person name="Glavina del Rio T."/>
            <person name="Dalin E."/>
            <person name="Tice H."/>
            <person name="Pitluck S."/>
            <person name="Foster B."/>
            <person name="Bruce D."/>
            <person name="Schmutz J."/>
            <person name="Larimer F."/>
            <person name="Land M."/>
            <person name="Hauser L."/>
            <person name="Kyrpides N."/>
            <person name="Mikhailova N."/>
            <person name="Nelson K."/>
            <person name="Gogarten J.P."/>
            <person name="Noll K."/>
            <person name="Richardson P."/>
        </authorList>
    </citation>
    <scope>NUCLEOTIDE SEQUENCE [LARGE SCALE GENOMIC DNA]</scope>
    <source>
        <strain evidence="7">ATCC BAA-301 / DSM 14385 / NBRC 107922 / TMO</strain>
    </source>
</reference>
<evidence type="ECO:0000259" key="5">
    <source>
        <dbReference type="Pfam" id="PF20511"/>
    </source>
</evidence>
<dbReference type="eggNOG" id="COG1482">
    <property type="taxonomic scope" value="Bacteria"/>
</dbReference>